<dbReference type="GO" id="GO:0042450">
    <property type="term" value="P:L-arginine biosynthetic process via ornithine"/>
    <property type="evidence" value="ECO:0007669"/>
    <property type="project" value="UniProtKB-UniRule"/>
</dbReference>
<dbReference type="EMBL" id="MGAY01000049">
    <property type="protein sequence ID" value="OGK55917.1"/>
    <property type="molecule type" value="Genomic_DNA"/>
</dbReference>
<keyword evidence="1 3" id="KW-0808">Transferase</keyword>
<feature type="domain" description="Aspartate/ornithine carbamoyltransferase Asp/Orn-binding" evidence="4">
    <location>
        <begin position="150"/>
        <end position="309"/>
    </location>
</feature>
<dbReference type="PROSITE" id="PS00097">
    <property type="entry name" value="CARBAMOYLTRANSFERASE"/>
    <property type="match status" value="1"/>
</dbReference>
<reference evidence="6 7" key="1">
    <citation type="journal article" date="2016" name="Nat. Commun.">
        <title>Thousands of microbial genomes shed light on interconnected biogeochemical processes in an aquifer system.</title>
        <authorList>
            <person name="Anantharaman K."/>
            <person name="Brown C.T."/>
            <person name="Hug L.A."/>
            <person name="Sharon I."/>
            <person name="Castelle C.J."/>
            <person name="Probst A.J."/>
            <person name="Thomas B.C."/>
            <person name="Singh A."/>
            <person name="Wilkins M.J."/>
            <person name="Karaoz U."/>
            <person name="Brodie E.L."/>
            <person name="Williams K.H."/>
            <person name="Hubbard S.S."/>
            <person name="Banfield J.F."/>
        </authorList>
    </citation>
    <scope>NUCLEOTIDE SEQUENCE [LARGE SCALE GENOMIC DNA]</scope>
</reference>
<dbReference type="PRINTS" id="PR00102">
    <property type="entry name" value="OTCASE"/>
</dbReference>
<dbReference type="InterPro" id="IPR006130">
    <property type="entry name" value="Asp/Orn_carbamoylTrfase"/>
</dbReference>
<evidence type="ECO:0000313" key="6">
    <source>
        <dbReference type="EMBL" id="OGK55917.1"/>
    </source>
</evidence>
<dbReference type="AlphaFoldDB" id="A0A1F7JJX6"/>
<dbReference type="GO" id="GO:0016597">
    <property type="term" value="F:amino acid binding"/>
    <property type="evidence" value="ECO:0007669"/>
    <property type="project" value="InterPro"/>
</dbReference>
<dbReference type="InterPro" id="IPR036901">
    <property type="entry name" value="Asp/Orn_carbamoylTrfase_sf"/>
</dbReference>
<dbReference type="PRINTS" id="PR00100">
    <property type="entry name" value="AOTCASE"/>
</dbReference>
<comment type="caution">
    <text evidence="6">The sequence shown here is derived from an EMBL/GenBank/DDBJ whole genome shotgun (WGS) entry which is preliminary data.</text>
</comment>
<dbReference type="Pfam" id="PF00185">
    <property type="entry name" value="OTCace"/>
    <property type="match status" value="1"/>
</dbReference>
<dbReference type="Gene3D" id="3.40.50.1370">
    <property type="entry name" value="Aspartate/ornithine carbamoyltransferase"/>
    <property type="match status" value="2"/>
</dbReference>
<accession>A0A1F7JJX6</accession>
<gene>
    <name evidence="6" type="ORF">A3J15_02655</name>
</gene>
<sequence>MQHLISLKEQSKKDLLDILSISAKIKSRRKKGKSTDYLADKTLIMLFQKTSTRTRLSFEAGMTELGGHAIFLDSRTSQFSLTDFGDEIKAVMRYGSVLMFRALKASDVIKAASYNQIPVIDACSEKYHPCQALGDMLTMIEHSNGLNKIKKIAWLGIENNVSNTLKLLCAKLGIEIAIISPKRHEPSIDKELDDIADKSGKVIYTTDLKKGLKNARFVHTDTWMDMEFFEKGKVRQEYKNEYESRLKMFKPFQLNAKLINQYCPQAKIMHCMPCHVGYEISRDAIDHKNSVIFDQAENRMHVQKGIIIWLLQGPRMLY</sequence>
<dbReference type="InterPro" id="IPR006132">
    <property type="entry name" value="Asp/Orn_carbamoyltranf_P-bd"/>
</dbReference>
<dbReference type="NCBIfam" id="TIGR00658">
    <property type="entry name" value="orni_carb_tr"/>
    <property type="match status" value="1"/>
</dbReference>
<dbReference type="InterPro" id="IPR002292">
    <property type="entry name" value="Orn/put_carbamltrans"/>
</dbReference>
<protein>
    <recommendedName>
        <fullName evidence="2">Ornithine carbamoyltransferase</fullName>
        <ecNumber evidence="2">2.1.3.3</ecNumber>
    </recommendedName>
</protein>
<evidence type="ECO:0000256" key="3">
    <source>
        <dbReference type="RuleBase" id="RU003634"/>
    </source>
</evidence>
<evidence type="ECO:0000256" key="2">
    <source>
        <dbReference type="NCBIfam" id="TIGR00658"/>
    </source>
</evidence>
<dbReference type="STRING" id="1802074.A3J15_02655"/>
<dbReference type="Pfam" id="PF02729">
    <property type="entry name" value="OTCace_N"/>
    <property type="match status" value="1"/>
</dbReference>
<evidence type="ECO:0000259" key="5">
    <source>
        <dbReference type="Pfam" id="PF02729"/>
    </source>
</evidence>
<evidence type="ECO:0000256" key="1">
    <source>
        <dbReference type="ARBA" id="ARBA00022679"/>
    </source>
</evidence>
<organism evidence="6 7">
    <name type="scientific">Candidatus Roizmanbacteria bacterium RIFCSPLOWO2_02_FULL_38_10</name>
    <dbReference type="NCBI Taxonomy" id="1802074"/>
    <lineage>
        <taxon>Bacteria</taxon>
        <taxon>Candidatus Roizmaniibacteriota</taxon>
    </lineage>
</organism>
<dbReference type="GO" id="GO:0004585">
    <property type="term" value="F:ornithine carbamoyltransferase activity"/>
    <property type="evidence" value="ECO:0007669"/>
    <property type="project" value="UniProtKB-UniRule"/>
</dbReference>
<dbReference type="PANTHER" id="PTHR45753">
    <property type="entry name" value="ORNITHINE CARBAMOYLTRANSFERASE, MITOCHONDRIAL"/>
    <property type="match status" value="1"/>
</dbReference>
<dbReference type="Proteomes" id="UP000176376">
    <property type="component" value="Unassembled WGS sequence"/>
</dbReference>
<comment type="similarity">
    <text evidence="3">Belongs to the aspartate/ornithine carbamoyltransferase superfamily.</text>
</comment>
<proteinExistence type="inferred from homology"/>
<dbReference type="PANTHER" id="PTHR45753:SF3">
    <property type="entry name" value="ORNITHINE TRANSCARBAMYLASE, MITOCHONDRIAL"/>
    <property type="match status" value="1"/>
</dbReference>
<name>A0A1F7JJX6_9BACT</name>
<evidence type="ECO:0000313" key="7">
    <source>
        <dbReference type="Proteomes" id="UP000176376"/>
    </source>
</evidence>
<feature type="domain" description="Aspartate/ornithine carbamoyltransferase carbamoyl-P binding" evidence="5">
    <location>
        <begin position="2"/>
        <end position="141"/>
    </location>
</feature>
<dbReference type="GO" id="GO:0019240">
    <property type="term" value="P:citrulline biosynthetic process"/>
    <property type="evidence" value="ECO:0007669"/>
    <property type="project" value="TreeGrafter"/>
</dbReference>
<evidence type="ECO:0000259" key="4">
    <source>
        <dbReference type="Pfam" id="PF00185"/>
    </source>
</evidence>
<dbReference type="InterPro" id="IPR006131">
    <property type="entry name" value="Asp_carbamoyltransf_Asp/Orn-bd"/>
</dbReference>
<dbReference type="SUPFAM" id="SSF53671">
    <property type="entry name" value="Aspartate/ornithine carbamoyltransferase"/>
    <property type="match status" value="1"/>
</dbReference>
<dbReference type="EC" id="2.1.3.3" evidence="2"/>